<evidence type="ECO:0000313" key="1">
    <source>
        <dbReference type="EMBL" id="GKV51071.1"/>
    </source>
</evidence>
<proteinExistence type="predicted"/>
<gene>
    <name evidence="1" type="ORF">SLEP1_g57749</name>
</gene>
<evidence type="ECO:0000313" key="2">
    <source>
        <dbReference type="Proteomes" id="UP001054252"/>
    </source>
</evidence>
<dbReference type="EMBL" id="BPVZ01000431">
    <property type="protein sequence ID" value="GKV51071.1"/>
    <property type="molecule type" value="Genomic_DNA"/>
</dbReference>
<protein>
    <submittedName>
        <fullName evidence="1">Uncharacterized protein</fullName>
    </submittedName>
</protein>
<dbReference type="AlphaFoldDB" id="A0AAV5MQQ5"/>
<organism evidence="1 2">
    <name type="scientific">Rubroshorea leprosula</name>
    <dbReference type="NCBI Taxonomy" id="152421"/>
    <lineage>
        <taxon>Eukaryota</taxon>
        <taxon>Viridiplantae</taxon>
        <taxon>Streptophyta</taxon>
        <taxon>Embryophyta</taxon>
        <taxon>Tracheophyta</taxon>
        <taxon>Spermatophyta</taxon>
        <taxon>Magnoliopsida</taxon>
        <taxon>eudicotyledons</taxon>
        <taxon>Gunneridae</taxon>
        <taxon>Pentapetalae</taxon>
        <taxon>rosids</taxon>
        <taxon>malvids</taxon>
        <taxon>Malvales</taxon>
        <taxon>Dipterocarpaceae</taxon>
        <taxon>Rubroshorea</taxon>
    </lineage>
</organism>
<dbReference type="Proteomes" id="UP001054252">
    <property type="component" value="Unassembled WGS sequence"/>
</dbReference>
<reference evidence="1 2" key="1">
    <citation type="journal article" date="2021" name="Commun. Biol.">
        <title>The genome of Shorea leprosula (Dipterocarpaceae) highlights the ecological relevance of drought in aseasonal tropical rainforests.</title>
        <authorList>
            <person name="Ng K.K.S."/>
            <person name="Kobayashi M.J."/>
            <person name="Fawcett J.A."/>
            <person name="Hatakeyama M."/>
            <person name="Paape T."/>
            <person name="Ng C.H."/>
            <person name="Ang C.C."/>
            <person name="Tnah L.H."/>
            <person name="Lee C.T."/>
            <person name="Nishiyama T."/>
            <person name="Sese J."/>
            <person name="O'Brien M.J."/>
            <person name="Copetti D."/>
            <person name="Mohd Noor M.I."/>
            <person name="Ong R.C."/>
            <person name="Putra M."/>
            <person name="Sireger I.Z."/>
            <person name="Indrioko S."/>
            <person name="Kosugi Y."/>
            <person name="Izuno A."/>
            <person name="Isagi Y."/>
            <person name="Lee S.L."/>
            <person name="Shimizu K.K."/>
        </authorList>
    </citation>
    <scope>NUCLEOTIDE SEQUENCE [LARGE SCALE GENOMIC DNA]</scope>
    <source>
        <strain evidence="1">214</strain>
    </source>
</reference>
<comment type="caution">
    <text evidence="1">The sequence shown here is derived from an EMBL/GenBank/DDBJ whole genome shotgun (WGS) entry which is preliminary data.</text>
</comment>
<sequence>MACTKLIARKSTAPNISRRCANIPKFIPARFLFLSGACLQNNRTASLVAHRLDSNYNSASMLWLLPQFLLWGMMKGILEEGLEEFLHPDHLDDDLEAKAVCGIADGVGTSSV</sequence>
<accession>A0AAV5MQQ5</accession>
<keyword evidence="2" id="KW-1185">Reference proteome</keyword>
<name>A0AAV5MQQ5_9ROSI</name>